<name>B4NH12_DROWI</name>
<dbReference type="OrthoDB" id="6613664at2759"/>
<feature type="domain" description="DUF4770" evidence="1">
    <location>
        <begin position="13"/>
        <end position="191"/>
    </location>
</feature>
<dbReference type="PANTHER" id="PTHR41967:SF6">
    <property type="entry name" value="FI19406P1-RELATED"/>
    <property type="match status" value="1"/>
</dbReference>
<evidence type="ECO:0008006" key="5">
    <source>
        <dbReference type="Google" id="ProtNLM"/>
    </source>
</evidence>
<dbReference type="InterPro" id="IPR031935">
    <property type="entry name" value="DUF4770"/>
</dbReference>
<keyword evidence="4" id="KW-1185">Reference proteome</keyword>
<proteinExistence type="predicted"/>
<dbReference type="Proteomes" id="UP000007798">
    <property type="component" value="Unassembled WGS sequence"/>
</dbReference>
<dbReference type="eggNOG" id="ENOG502SCTQ">
    <property type="taxonomic scope" value="Eukaryota"/>
</dbReference>
<reference evidence="3 4" key="1">
    <citation type="journal article" date="2007" name="Nature">
        <title>Evolution of genes and genomes on the Drosophila phylogeny.</title>
        <authorList>
            <consortium name="Drosophila 12 Genomes Consortium"/>
            <person name="Clark A.G."/>
            <person name="Eisen M.B."/>
            <person name="Smith D.R."/>
            <person name="Bergman C.M."/>
            <person name="Oliver B."/>
            <person name="Markow T.A."/>
            <person name="Kaufman T.C."/>
            <person name="Kellis M."/>
            <person name="Gelbart W."/>
            <person name="Iyer V.N."/>
            <person name="Pollard D.A."/>
            <person name="Sackton T.B."/>
            <person name="Larracuente A.M."/>
            <person name="Singh N.D."/>
            <person name="Abad J.P."/>
            <person name="Abt D.N."/>
            <person name="Adryan B."/>
            <person name="Aguade M."/>
            <person name="Akashi H."/>
            <person name="Anderson W.W."/>
            <person name="Aquadro C.F."/>
            <person name="Ardell D.H."/>
            <person name="Arguello R."/>
            <person name="Artieri C.G."/>
            <person name="Barbash D.A."/>
            <person name="Barker D."/>
            <person name="Barsanti P."/>
            <person name="Batterham P."/>
            <person name="Batzoglou S."/>
            <person name="Begun D."/>
            <person name="Bhutkar A."/>
            <person name="Blanco E."/>
            <person name="Bosak S.A."/>
            <person name="Bradley R.K."/>
            <person name="Brand A.D."/>
            <person name="Brent M.R."/>
            <person name="Brooks A.N."/>
            <person name="Brown R.H."/>
            <person name="Butlin R.K."/>
            <person name="Caggese C."/>
            <person name="Calvi B.R."/>
            <person name="Bernardo de Carvalho A."/>
            <person name="Caspi A."/>
            <person name="Castrezana S."/>
            <person name="Celniker S.E."/>
            <person name="Chang J.L."/>
            <person name="Chapple C."/>
            <person name="Chatterji S."/>
            <person name="Chinwalla A."/>
            <person name="Civetta A."/>
            <person name="Clifton S.W."/>
            <person name="Comeron J.M."/>
            <person name="Costello J.C."/>
            <person name="Coyne J.A."/>
            <person name="Daub J."/>
            <person name="David R.G."/>
            <person name="Delcher A.L."/>
            <person name="Delehaunty K."/>
            <person name="Do C.B."/>
            <person name="Ebling H."/>
            <person name="Edwards K."/>
            <person name="Eickbush T."/>
            <person name="Evans J.D."/>
            <person name="Filipski A."/>
            <person name="Findeiss S."/>
            <person name="Freyhult E."/>
            <person name="Fulton L."/>
            <person name="Fulton R."/>
            <person name="Garcia A.C."/>
            <person name="Gardiner A."/>
            <person name="Garfield D.A."/>
            <person name="Garvin B.E."/>
            <person name="Gibson G."/>
            <person name="Gilbert D."/>
            <person name="Gnerre S."/>
            <person name="Godfrey J."/>
            <person name="Good R."/>
            <person name="Gotea V."/>
            <person name="Gravely B."/>
            <person name="Greenberg A.J."/>
            <person name="Griffiths-Jones S."/>
            <person name="Gross S."/>
            <person name="Guigo R."/>
            <person name="Gustafson E.A."/>
            <person name="Haerty W."/>
            <person name="Hahn M.W."/>
            <person name="Halligan D.L."/>
            <person name="Halpern A.L."/>
            <person name="Halter G.M."/>
            <person name="Han M.V."/>
            <person name="Heger A."/>
            <person name="Hillier L."/>
            <person name="Hinrichs A.S."/>
            <person name="Holmes I."/>
            <person name="Hoskins R.A."/>
            <person name="Hubisz M.J."/>
            <person name="Hultmark D."/>
            <person name="Huntley M.A."/>
            <person name="Jaffe D.B."/>
            <person name="Jagadeeshan S."/>
            <person name="Jeck W.R."/>
            <person name="Johnson J."/>
            <person name="Jones C.D."/>
            <person name="Jordan W.C."/>
            <person name="Karpen G.H."/>
            <person name="Kataoka E."/>
            <person name="Keightley P.D."/>
            <person name="Kheradpour P."/>
            <person name="Kirkness E.F."/>
            <person name="Koerich L.B."/>
            <person name="Kristiansen K."/>
            <person name="Kudrna D."/>
            <person name="Kulathinal R.J."/>
            <person name="Kumar S."/>
            <person name="Kwok R."/>
            <person name="Lander E."/>
            <person name="Langley C.H."/>
            <person name="Lapoint R."/>
            <person name="Lazzaro B.P."/>
            <person name="Lee S.J."/>
            <person name="Levesque L."/>
            <person name="Li R."/>
            <person name="Lin C.F."/>
            <person name="Lin M.F."/>
            <person name="Lindblad-Toh K."/>
            <person name="Llopart A."/>
            <person name="Long M."/>
            <person name="Low L."/>
            <person name="Lozovsky E."/>
            <person name="Lu J."/>
            <person name="Luo M."/>
            <person name="Machado C.A."/>
            <person name="Makalowski W."/>
            <person name="Marzo M."/>
            <person name="Matsuda M."/>
            <person name="Matzkin L."/>
            <person name="McAllister B."/>
            <person name="McBride C.S."/>
            <person name="McKernan B."/>
            <person name="McKernan K."/>
            <person name="Mendez-Lago M."/>
            <person name="Minx P."/>
            <person name="Mollenhauer M.U."/>
            <person name="Montooth K."/>
            <person name="Mount S.M."/>
            <person name="Mu X."/>
            <person name="Myers E."/>
            <person name="Negre B."/>
            <person name="Newfeld S."/>
            <person name="Nielsen R."/>
            <person name="Noor M.A."/>
            <person name="O'Grady P."/>
            <person name="Pachter L."/>
            <person name="Papaceit M."/>
            <person name="Parisi M.J."/>
            <person name="Parisi M."/>
            <person name="Parts L."/>
            <person name="Pedersen J.S."/>
            <person name="Pesole G."/>
            <person name="Phillippy A.M."/>
            <person name="Ponting C.P."/>
            <person name="Pop M."/>
            <person name="Porcelli D."/>
            <person name="Powell J.R."/>
            <person name="Prohaska S."/>
            <person name="Pruitt K."/>
            <person name="Puig M."/>
            <person name="Quesneville H."/>
            <person name="Ram K.R."/>
            <person name="Rand D."/>
            <person name="Rasmussen M.D."/>
            <person name="Reed L.K."/>
            <person name="Reenan R."/>
            <person name="Reily A."/>
            <person name="Remington K.A."/>
            <person name="Rieger T.T."/>
            <person name="Ritchie M.G."/>
            <person name="Robin C."/>
            <person name="Rogers Y.H."/>
            <person name="Rohde C."/>
            <person name="Rozas J."/>
            <person name="Rubenfield M.J."/>
            <person name="Ruiz A."/>
            <person name="Russo S."/>
            <person name="Salzberg S.L."/>
            <person name="Sanchez-Gracia A."/>
            <person name="Saranga D.J."/>
            <person name="Sato H."/>
            <person name="Schaeffer S.W."/>
            <person name="Schatz M.C."/>
            <person name="Schlenke T."/>
            <person name="Schwartz R."/>
            <person name="Segarra C."/>
            <person name="Singh R.S."/>
            <person name="Sirot L."/>
            <person name="Sirota M."/>
            <person name="Sisneros N.B."/>
            <person name="Smith C.D."/>
            <person name="Smith T.F."/>
            <person name="Spieth J."/>
            <person name="Stage D.E."/>
            <person name="Stark A."/>
            <person name="Stephan W."/>
            <person name="Strausberg R.L."/>
            <person name="Strempel S."/>
            <person name="Sturgill D."/>
            <person name="Sutton G."/>
            <person name="Sutton G.G."/>
            <person name="Tao W."/>
            <person name="Teichmann S."/>
            <person name="Tobari Y.N."/>
            <person name="Tomimura Y."/>
            <person name="Tsolas J.M."/>
            <person name="Valente V.L."/>
            <person name="Venter E."/>
            <person name="Venter J.C."/>
            <person name="Vicario S."/>
            <person name="Vieira F.G."/>
            <person name="Vilella A.J."/>
            <person name="Villasante A."/>
            <person name="Walenz B."/>
            <person name="Wang J."/>
            <person name="Wasserman M."/>
            <person name="Watts T."/>
            <person name="Wilson D."/>
            <person name="Wilson R.K."/>
            <person name="Wing R.A."/>
            <person name="Wolfner M.F."/>
            <person name="Wong A."/>
            <person name="Wong G.K."/>
            <person name="Wu C.I."/>
            <person name="Wu G."/>
            <person name="Yamamoto D."/>
            <person name="Yang H.P."/>
            <person name="Yang S.P."/>
            <person name="Yorke J.A."/>
            <person name="Yoshida K."/>
            <person name="Zdobnov E."/>
            <person name="Zhang P."/>
            <person name="Zhang Y."/>
            <person name="Zimin A.V."/>
            <person name="Baldwin J."/>
            <person name="Abdouelleil A."/>
            <person name="Abdulkadir J."/>
            <person name="Abebe A."/>
            <person name="Abera B."/>
            <person name="Abreu J."/>
            <person name="Acer S.C."/>
            <person name="Aftuck L."/>
            <person name="Alexander A."/>
            <person name="An P."/>
            <person name="Anderson E."/>
            <person name="Anderson S."/>
            <person name="Arachi H."/>
            <person name="Azer M."/>
            <person name="Bachantsang P."/>
            <person name="Barry A."/>
            <person name="Bayul T."/>
            <person name="Berlin A."/>
            <person name="Bessette D."/>
            <person name="Bloom T."/>
            <person name="Blye J."/>
            <person name="Boguslavskiy L."/>
            <person name="Bonnet C."/>
            <person name="Boukhgalter B."/>
            <person name="Bourzgui I."/>
            <person name="Brown A."/>
            <person name="Cahill P."/>
            <person name="Channer S."/>
            <person name="Cheshatsang Y."/>
            <person name="Chuda L."/>
            <person name="Citroen M."/>
            <person name="Collymore A."/>
            <person name="Cooke P."/>
            <person name="Costello M."/>
            <person name="D'Aco K."/>
            <person name="Daza R."/>
            <person name="De Haan G."/>
            <person name="DeGray S."/>
            <person name="DeMaso C."/>
            <person name="Dhargay N."/>
            <person name="Dooley K."/>
            <person name="Dooley E."/>
            <person name="Doricent M."/>
            <person name="Dorje P."/>
            <person name="Dorjee K."/>
            <person name="Dupes A."/>
            <person name="Elong R."/>
            <person name="Falk J."/>
            <person name="Farina A."/>
            <person name="Faro S."/>
            <person name="Ferguson D."/>
            <person name="Fisher S."/>
            <person name="Foley C.D."/>
            <person name="Franke A."/>
            <person name="Friedrich D."/>
            <person name="Gadbois L."/>
            <person name="Gearin G."/>
            <person name="Gearin C.R."/>
            <person name="Giannoukos G."/>
            <person name="Goode T."/>
            <person name="Graham J."/>
            <person name="Grandbois E."/>
            <person name="Grewal S."/>
            <person name="Gyaltsen K."/>
            <person name="Hafez N."/>
            <person name="Hagos B."/>
            <person name="Hall J."/>
            <person name="Henson C."/>
            <person name="Hollinger A."/>
            <person name="Honan T."/>
            <person name="Huard M.D."/>
            <person name="Hughes L."/>
            <person name="Hurhula B."/>
            <person name="Husby M.E."/>
            <person name="Kamat A."/>
            <person name="Kanga B."/>
            <person name="Kashin S."/>
            <person name="Khazanovich D."/>
            <person name="Kisner P."/>
            <person name="Lance K."/>
            <person name="Lara M."/>
            <person name="Lee W."/>
            <person name="Lennon N."/>
            <person name="Letendre F."/>
            <person name="LeVine R."/>
            <person name="Lipovsky A."/>
            <person name="Liu X."/>
            <person name="Liu J."/>
            <person name="Liu S."/>
            <person name="Lokyitsang T."/>
            <person name="Lokyitsang Y."/>
            <person name="Lubonja R."/>
            <person name="Lui A."/>
            <person name="MacDonald P."/>
            <person name="Magnisalis V."/>
            <person name="Maru K."/>
            <person name="Matthews C."/>
            <person name="McCusker W."/>
            <person name="McDonough S."/>
            <person name="Mehta T."/>
            <person name="Meldrim J."/>
            <person name="Meneus L."/>
            <person name="Mihai O."/>
            <person name="Mihalev A."/>
            <person name="Mihova T."/>
            <person name="Mittelman R."/>
            <person name="Mlenga V."/>
            <person name="Montmayeur A."/>
            <person name="Mulrain L."/>
            <person name="Navidi A."/>
            <person name="Naylor J."/>
            <person name="Negash T."/>
            <person name="Nguyen T."/>
            <person name="Nguyen N."/>
            <person name="Nicol R."/>
            <person name="Norbu C."/>
            <person name="Norbu N."/>
            <person name="Novod N."/>
            <person name="O'Neill B."/>
            <person name="Osman S."/>
            <person name="Markiewicz E."/>
            <person name="Oyono O.L."/>
            <person name="Patti C."/>
            <person name="Phunkhang P."/>
            <person name="Pierre F."/>
            <person name="Priest M."/>
            <person name="Raghuraman S."/>
            <person name="Rege F."/>
            <person name="Reyes R."/>
            <person name="Rise C."/>
            <person name="Rogov P."/>
            <person name="Ross K."/>
            <person name="Ryan E."/>
            <person name="Settipalli S."/>
            <person name="Shea T."/>
            <person name="Sherpa N."/>
            <person name="Shi L."/>
            <person name="Shih D."/>
            <person name="Sparrow T."/>
            <person name="Spaulding J."/>
            <person name="Stalker J."/>
            <person name="Stange-Thomann N."/>
            <person name="Stavropoulos S."/>
            <person name="Stone C."/>
            <person name="Strader C."/>
            <person name="Tesfaye S."/>
            <person name="Thomson T."/>
            <person name="Thoulutsang Y."/>
            <person name="Thoulutsang D."/>
            <person name="Topham K."/>
            <person name="Topping I."/>
            <person name="Tsamla T."/>
            <person name="Vassiliev H."/>
            <person name="Vo A."/>
            <person name="Wangchuk T."/>
            <person name="Wangdi T."/>
            <person name="Weiand M."/>
            <person name="Wilkinson J."/>
            <person name="Wilson A."/>
            <person name="Yadav S."/>
            <person name="Young G."/>
            <person name="Yu Q."/>
            <person name="Zembek L."/>
            <person name="Zhong D."/>
            <person name="Zimmer A."/>
            <person name="Zwirko Z."/>
            <person name="Jaffe D.B."/>
            <person name="Alvarez P."/>
            <person name="Brockman W."/>
            <person name="Butler J."/>
            <person name="Chin C."/>
            <person name="Gnerre S."/>
            <person name="Grabherr M."/>
            <person name="Kleber M."/>
            <person name="Mauceli E."/>
            <person name="MacCallum I."/>
        </authorList>
    </citation>
    <scope>NUCLEOTIDE SEQUENCE [LARGE SCALE GENOMIC DNA]</scope>
    <source>
        <strain evidence="4">Tucson 14030-0811.24</strain>
    </source>
</reference>
<dbReference type="InterPro" id="IPR031936">
    <property type="entry name" value="DUF4771"/>
</dbReference>
<sequence length="634" mass="74057">MEQRTTYRLVRTLDRLGVHPTPTRKNIRLLMRMSRGNDLAFLWFLMELCHKTEGHGHTYDVNEQIIMSAIFWLDLNPTLRELDRILPLPHDSAANRAKAEVIEKRKQSKEKLNFRLSLNQLEKKSPSTFRPLAPYFEKPVSRRHWQAHRKLVADYPEQPALINPVPQETALSSFWSRWFGDHNFSEGHRVATSVLYAEINHIFESMKAVNITSNKVGSMCAHHQRISEMEKSLELELEVMKQEKLKELVMGKNRADQRHRKRVIEELNQMTACFQAQFHVMATKARKASTRKHLITGTKPDIISMPELFGVENWSDDENCHPTRSKISHTDVIFSDKKKNVNVKLLKGDNPIIPTSLDIMPEPMECINCNIYDPKNGLPDGPAKRSPRPSSVRLFLQLCVLNCEEDGSLDKLVARAAKRIFQKDTEIFHHEYERLMRRKAQKKLTTGDRLDFGQQFYDCADIKLMKHMLRKGLDKVGENRRYVLPTLPDVESVPYLVEWICYRYGKRYSKAELNHSFAEATLFMESLTLLMKRHLVKAPRVHFKDYNFNDMDSPKFKRLAKKLKQRYRNNFVESVMEVGRVFYSAMRPQLCGHLAPESTFYAYMPAKYHDTGFSIARPYKIRKPPLIKKPRMSV</sequence>
<evidence type="ECO:0000313" key="4">
    <source>
        <dbReference type="Proteomes" id="UP000007798"/>
    </source>
</evidence>
<evidence type="ECO:0000313" key="3">
    <source>
        <dbReference type="EMBL" id="EDW84509.2"/>
    </source>
</evidence>
<evidence type="ECO:0000259" key="1">
    <source>
        <dbReference type="Pfam" id="PF15994"/>
    </source>
</evidence>
<feature type="domain" description="DUF4771" evidence="2">
    <location>
        <begin position="456"/>
        <end position="610"/>
    </location>
</feature>
<evidence type="ECO:0000259" key="2">
    <source>
        <dbReference type="Pfam" id="PF15995"/>
    </source>
</evidence>
<accession>B4NH12</accession>
<dbReference type="InParanoid" id="B4NH12"/>
<organism evidence="3 4">
    <name type="scientific">Drosophila willistoni</name>
    <name type="common">Fruit fly</name>
    <dbReference type="NCBI Taxonomy" id="7260"/>
    <lineage>
        <taxon>Eukaryota</taxon>
        <taxon>Metazoa</taxon>
        <taxon>Ecdysozoa</taxon>
        <taxon>Arthropoda</taxon>
        <taxon>Hexapoda</taxon>
        <taxon>Insecta</taxon>
        <taxon>Pterygota</taxon>
        <taxon>Neoptera</taxon>
        <taxon>Endopterygota</taxon>
        <taxon>Diptera</taxon>
        <taxon>Brachycera</taxon>
        <taxon>Muscomorpha</taxon>
        <taxon>Ephydroidea</taxon>
        <taxon>Drosophilidae</taxon>
        <taxon>Drosophila</taxon>
        <taxon>Sophophora</taxon>
    </lineage>
</organism>
<dbReference type="EMBL" id="CH964272">
    <property type="protein sequence ID" value="EDW84509.2"/>
    <property type="molecule type" value="Genomic_DNA"/>
</dbReference>
<dbReference type="HOGENOM" id="CLU_013875_0_0_1"/>
<protein>
    <recommendedName>
        <fullName evidence="5">DUF4771 domain-containing protein</fullName>
    </recommendedName>
</protein>
<dbReference type="AlphaFoldDB" id="B4NH12"/>
<gene>
    <name evidence="3" type="primary">Dwil\GK14163</name>
    <name evidence="3" type="ORF">Dwil_GK14163</name>
</gene>
<dbReference type="PANTHER" id="PTHR41967">
    <property type="entry name" value="FI19406P1-RELATED"/>
    <property type="match status" value="1"/>
</dbReference>
<dbReference type="Pfam" id="PF15995">
    <property type="entry name" value="DUF4771"/>
    <property type="match status" value="1"/>
</dbReference>
<dbReference type="Pfam" id="PF15994">
    <property type="entry name" value="DUF4770"/>
    <property type="match status" value="1"/>
</dbReference>